<proteinExistence type="predicted"/>
<dbReference type="InterPro" id="IPR025528">
    <property type="entry name" value="BrnA_antitoxin"/>
</dbReference>
<reference evidence="2" key="1">
    <citation type="journal article" date="2015" name="Nature">
        <title>Complex archaea that bridge the gap between prokaryotes and eukaryotes.</title>
        <authorList>
            <person name="Spang A."/>
            <person name="Saw J.H."/>
            <person name="Jorgensen S.L."/>
            <person name="Zaremba-Niedzwiedzka K."/>
            <person name="Martijn J."/>
            <person name="Lind A.E."/>
            <person name="van Eijk R."/>
            <person name="Schleper C."/>
            <person name="Guy L."/>
            <person name="Ettema T.J."/>
        </authorList>
    </citation>
    <scope>NUCLEOTIDE SEQUENCE</scope>
</reference>
<accession>A0A0F9FKL0</accession>
<gene>
    <name evidence="2" type="ORF">LCGC14_2019000</name>
</gene>
<evidence type="ECO:0000256" key="1">
    <source>
        <dbReference type="SAM" id="MobiDB-lite"/>
    </source>
</evidence>
<sequence length="68" mass="7860">MQPVRKAHPNIPSRVRGPQKKPTKKQLTIRLNQEVAEYFKLQGKGWQTKINEVLTDFVHSHTENDPGI</sequence>
<dbReference type="AlphaFoldDB" id="A0A0F9FKL0"/>
<dbReference type="EMBL" id="LAZR01023287">
    <property type="protein sequence ID" value="KKL79026.1"/>
    <property type="molecule type" value="Genomic_DNA"/>
</dbReference>
<name>A0A0F9FKL0_9ZZZZ</name>
<feature type="region of interest" description="Disordered" evidence="1">
    <location>
        <begin position="1"/>
        <end position="26"/>
    </location>
</feature>
<protein>
    <recommendedName>
        <fullName evidence="3">BrnA antitoxin of type II toxin-antitoxin system</fullName>
    </recommendedName>
</protein>
<evidence type="ECO:0008006" key="3">
    <source>
        <dbReference type="Google" id="ProtNLM"/>
    </source>
</evidence>
<evidence type="ECO:0000313" key="2">
    <source>
        <dbReference type="EMBL" id="KKL79026.1"/>
    </source>
</evidence>
<organism evidence="2">
    <name type="scientific">marine sediment metagenome</name>
    <dbReference type="NCBI Taxonomy" id="412755"/>
    <lineage>
        <taxon>unclassified sequences</taxon>
        <taxon>metagenomes</taxon>
        <taxon>ecological metagenomes</taxon>
    </lineage>
</organism>
<comment type="caution">
    <text evidence="2">The sequence shown here is derived from an EMBL/GenBank/DDBJ whole genome shotgun (WGS) entry which is preliminary data.</text>
</comment>
<dbReference type="Pfam" id="PF14384">
    <property type="entry name" value="BrnA_antitoxin"/>
    <property type="match status" value="1"/>
</dbReference>